<dbReference type="EMBL" id="AEJC01000380">
    <property type="protein sequence ID" value="EKX64334.1"/>
    <property type="molecule type" value="Genomic_DNA"/>
</dbReference>
<keyword evidence="3" id="KW-0813">Transport</keyword>
<dbReference type="InterPro" id="IPR002491">
    <property type="entry name" value="ABC_transptr_periplasmic_BD"/>
</dbReference>
<dbReference type="InterPro" id="IPR051313">
    <property type="entry name" value="Bact_iron-sidero_bind"/>
</dbReference>
<evidence type="ECO:0000313" key="6">
    <source>
        <dbReference type="EMBL" id="EKX64334.1"/>
    </source>
</evidence>
<dbReference type="GO" id="GO:0030288">
    <property type="term" value="C:outer membrane-bounded periplasmic space"/>
    <property type="evidence" value="ECO:0007669"/>
    <property type="project" value="TreeGrafter"/>
</dbReference>
<dbReference type="PANTHER" id="PTHR30532:SF21">
    <property type="entry name" value="SIDEROPHORE-BINDING LIPOPROTEIN YFIY-RELATED"/>
    <property type="match status" value="1"/>
</dbReference>
<dbReference type="Pfam" id="PF01497">
    <property type="entry name" value="Peripla_BP_2"/>
    <property type="match status" value="1"/>
</dbReference>
<sequence>MRPVHPHDTGSSPYIRTSTRETTLMLKRSPLRGFGRPAAALLTVVLGTGLLAACGNDDSAKESDTAKAGADSAAFPRTLKTVMGDVKIPSQPKKVVVLDTGELDDVTLLGIDPVGAVAPHFKTEGGFPTYLEGELKNTTDVGPLLEPNLEKIASLKPDLILSSKVRHEKVYDKLSAIAPTVFTETTGGVWKENLKVHAEALGLEDEAAAKLKEYETQAKALGEAIEKKDGAMPTVSVVRFVAGPTRLYASNSYSGVVLNDIGFARPKSQVSDDPAVTMKDVSPEEIDQADADLIFVTTADTPDKTQQKQVTSNPVWKDLPAVKDGKVFEVPDETWMSGIGVQAAEEMLADVAKATGVELPKR</sequence>
<evidence type="ECO:0000256" key="4">
    <source>
        <dbReference type="ARBA" id="ARBA00022729"/>
    </source>
</evidence>
<evidence type="ECO:0000313" key="7">
    <source>
        <dbReference type="Proteomes" id="UP000010411"/>
    </source>
</evidence>
<comment type="subcellular location">
    <subcellularLocation>
        <location evidence="1">Cell envelope</location>
    </subcellularLocation>
</comment>
<evidence type="ECO:0000256" key="3">
    <source>
        <dbReference type="ARBA" id="ARBA00022448"/>
    </source>
</evidence>
<dbReference type="CDD" id="cd01146">
    <property type="entry name" value="FhuD"/>
    <property type="match status" value="1"/>
</dbReference>
<dbReference type="Proteomes" id="UP000010411">
    <property type="component" value="Unassembled WGS sequence"/>
</dbReference>
<evidence type="ECO:0000256" key="2">
    <source>
        <dbReference type="ARBA" id="ARBA00008814"/>
    </source>
</evidence>
<accession>L1KUY8</accession>
<dbReference type="AlphaFoldDB" id="L1KUY8"/>
<dbReference type="PANTHER" id="PTHR30532">
    <property type="entry name" value="IRON III DICITRATE-BINDING PERIPLASMIC PROTEIN"/>
    <property type="match status" value="1"/>
</dbReference>
<gene>
    <name evidence="6" type="ORF">STRIP9103_00364</name>
</gene>
<name>L1KUY8_9ACTN</name>
<dbReference type="PROSITE" id="PS50983">
    <property type="entry name" value="FE_B12_PBP"/>
    <property type="match status" value="1"/>
</dbReference>
<evidence type="ECO:0000259" key="5">
    <source>
        <dbReference type="PROSITE" id="PS50983"/>
    </source>
</evidence>
<dbReference type="SUPFAM" id="SSF53807">
    <property type="entry name" value="Helical backbone' metal receptor"/>
    <property type="match status" value="1"/>
</dbReference>
<protein>
    <submittedName>
        <fullName evidence="6">ABC transporter, substrate-binding protein</fullName>
    </submittedName>
</protein>
<comment type="similarity">
    <text evidence="2">Belongs to the bacterial solute-binding protein 8 family.</text>
</comment>
<dbReference type="GO" id="GO:1901678">
    <property type="term" value="P:iron coordination entity transport"/>
    <property type="evidence" value="ECO:0007669"/>
    <property type="project" value="UniProtKB-ARBA"/>
</dbReference>
<comment type="caution">
    <text evidence="6">The sequence shown here is derived from an EMBL/GenBank/DDBJ whole genome shotgun (WGS) entry which is preliminary data.</text>
</comment>
<reference evidence="6 7" key="1">
    <citation type="submission" date="2012-11" db="EMBL/GenBank/DDBJ databases">
        <authorList>
            <person name="Huguet-Tapia J.C."/>
            <person name="Durkin A.S."/>
            <person name="Pettis G.S."/>
            <person name="Badger J.H."/>
        </authorList>
    </citation>
    <scope>NUCLEOTIDE SEQUENCE [LARGE SCALE GENOMIC DNA]</scope>
    <source>
        <strain evidence="6 7">91-03</strain>
    </source>
</reference>
<dbReference type="PATRIC" id="fig|698759.3.peg.5022"/>
<dbReference type="Gene3D" id="3.40.50.1980">
    <property type="entry name" value="Nitrogenase molybdenum iron protein domain"/>
    <property type="match status" value="2"/>
</dbReference>
<keyword evidence="4" id="KW-0732">Signal</keyword>
<organism evidence="6 7">
    <name type="scientific">Streptomyces ipomoeae 91-03</name>
    <dbReference type="NCBI Taxonomy" id="698759"/>
    <lineage>
        <taxon>Bacteria</taxon>
        <taxon>Bacillati</taxon>
        <taxon>Actinomycetota</taxon>
        <taxon>Actinomycetes</taxon>
        <taxon>Kitasatosporales</taxon>
        <taxon>Streptomycetaceae</taxon>
        <taxon>Streptomyces</taxon>
    </lineage>
</organism>
<feature type="domain" description="Fe/B12 periplasmic-binding" evidence="5">
    <location>
        <begin position="94"/>
        <end position="359"/>
    </location>
</feature>
<proteinExistence type="inferred from homology"/>
<keyword evidence="7" id="KW-1185">Reference proteome</keyword>
<evidence type="ECO:0000256" key="1">
    <source>
        <dbReference type="ARBA" id="ARBA00004196"/>
    </source>
</evidence>